<keyword evidence="2" id="KW-1185">Reference proteome</keyword>
<proteinExistence type="predicted"/>
<sequence length="114" mass="12657">MALTISAEPSESGSSEPCATPEEYGRWTGYHPVTTHADAPSPQVGYVIVILSVVFMLVGVYATFLSAFIPKTGWRVLDIIASDSHYKYFIVLLVPTTAYFVIANWVGWQYYQNS</sequence>
<dbReference type="EMBL" id="JANHOG010000323">
    <property type="protein sequence ID" value="KAJ3555524.1"/>
    <property type="molecule type" value="Genomic_DNA"/>
</dbReference>
<evidence type="ECO:0000313" key="2">
    <source>
        <dbReference type="Proteomes" id="UP001148662"/>
    </source>
</evidence>
<name>A0ACC1T8M0_9APHY</name>
<comment type="caution">
    <text evidence="1">The sequence shown here is derived from an EMBL/GenBank/DDBJ whole genome shotgun (WGS) entry which is preliminary data.</text>
</comment>
<accession>A0ACC1T8M0</accession>
<organism evidence="1 2">
    <name type="scientific">Phlebia brevispora</name>
    <dbReference type="NCBI Taxonomy" id="194682"/>
    <lineage>
        <taxon>Eukaryota</taxon>
        <taxon>Fungi</taxon>
        <taxon>Dikarya</taxon>
        <taxon>Basidiomycota</taxon>
        <taxon>Agaricomycotina</taxon>
        <taxon>Agaricomycetes</taxon>
        <taxon>Polyporales</taxon>
        <taxon>Meruliaceae</taxon>
        <taxon>Phlebia</taxon>
    </lineage>
</organism>
<protein>
    <submittedName>
        <fullName evidence="1">Uncharacterized protein</fullName>
    </submittedName>
</protein>
<dbReference type="Proteomes" id="UP001148662">
    <property type="component" value="Unassembled WGS sequence"/>
</dbReference>
<gene>
    <name evidence="1" type="ORF">NM688_g2527</name>
</gene>
<reference evidence="1" key="1">
    <citation type="submission" date="2022-07" db="EMBL/GenBank/DDBJ databases">
        <title>Genome Sequence of Phlebia brevispora.</title>
        <authorList>
            <person name="Buettner E."/>
        </authorList>
    </citation>
    <scope>NUCLEOTIDE SEQUENCE</scope>
    <source>
        <strain evidence="1">MPL23</strain>
    </source>
</reference>
<evidence type="ECO:0000313" key="1">
    <source>
        <dbReference type="EMBL" id="KAJ3555524.1"/>
    </source>
</evidence>